<dbReference type="Gene3D" id="3.40.50.880">
    <property type="match status" value="1"/>
</dbReference>
<dbReference type="PANTHER" id="PTHR43130:SF11">
    <property type="entry name" value="TRANSCRIPTIONAL REGULATORY PROTEIN"/>
    <property type="match status" value="1"/>
</dbReference>
<dbReference type="EMBL" id="JAAOLX010000001">
    <property type="protein sequence ID" value="NHQ85029.1"/>
    <property type="molecule type" value="Genomic_DNA"/>
</dbReference>
<reference evidence="2 3" key="1">
    <citation type="submission" date="2020-03" db="EMBL/GenBank/DDBJ databases">
        <title>Draft genome sequence of environmentally isolated violet-colored cultures.</title>
        <authorList>
            <person name="Wilson H.S."/>
        </authorList>
    </citation>
    <scope>NUCLEOTIDE SEQUENCE [LARGE SCALE GENOMIC DNA]</scope>
    <source>
        <strain evidence="2 3">HSC-16F04</strain>
    </source>
</reference>
<feature type="domain" description="DJ-1/PfpI" evidence="1">
    <location>
        <begin position="4"/>
        <end position="168"/>
    </location>
</feature>
<name>A0ABX0KNJ0_9NEIS</name>
<dbReference type="Proteomes" id="UP000712570">
    <property type="component" value="Unassembled WGS sequence"/>
</dbReference>
<keyword evidence="3" id="KW-1185">Reference proteome</keyword>
<accession>A0ABX0KNJ0</accession>
<organism evidence="2 3">
    <name type="scientific">Iodobacter violaceini</name>
    <dbReference type="NCBI Taxonomy" id="3044271"/>
    <lineage>
        <taxon>Bacteria</taxon>
        <taxon>Pseudomonadati</taxon>
        <taxon>Pseudomonadota</taxon>
        <taxon>Betaproteobacteria</taxon>
        <taxon>Neisseriales</taxon>
        <taxon>Chitinibacteraceae</taxon>
        <taxon>Iodobacter</taxon>
    </lineage>
</organism>
<dbReference type="SUPFAM" id="SSF52317">
    <property type="entry name" value="Class I glutamine amidotransferase-like"/>
    <property type="match status" value="1"/>
</dbReference>
<evidence type="ECO:0000313" key="3">
    <source>
        <dbReference type="Proteomes" id="UP000712570"/>
    </source>
</evidence>
<gene>
    <name evidence="2" type="ORF">HA050_02755</name>
</gene>
<evidence type="ECO:0000259" key="1">
    <source>
        <dbReference type="Pfam" id="PF01965"/>
    </source>
</evidence>
<evidence type="ECO:0000313" key="2">
    <source>
        <dbReference type="EMBL" id="NHQ85029.1"/>
    </source>
</evidence>
<protein>
    <recommendedName>
        <fullName evidence="1">DJ-1/PfpI domain-containing protein</fullName>
    </recommendedName>
</protein>
<dbReference type="InterPro" id="IPR002818">
    <property type="entry name" value="DJ-1/PfpI"/>
</dbReference>
<proteinExistence type="predicted"/>
<dbReference type="InterPro" id="IPR029062">
    <property type="entry name" value="Class_I_gatase-like"/>
</dbReference>
<dbReference type="RefSeq" id="WP_166821714.1">
    <property type="nucleotide sequence ID" value="NZ_JAAOLX010000001.1"/>
</dbReference>
<dbReference type="PANTHER" id="PTHR43130">
    <property type="entry name" value="ARAC-FAMILY TRANSCRIPTIONAL REGULATOR"/>
    <property type="match status" value="1"/>
</dbReference>
<dbReference type="InterPro" id="IPR052158">
    <property type="entry name" value="INH-QAR"/>
</dbReference>
<dbReference type="Pfam" id="PF01965">
    <property type="entry name" value="DJ-1_PfpI"/>
    <property type="match status" value="1"/>
</dbReference>
<comment type="caution">
    <text evidence="2">The sequence shown here is derived from an EMBL/GenBank/DDBJ whole genome shotgun (WGS) entry which is preliminary data.</text>
</comment>
<sequence length="193" mass="20421">MKLVAVLLYPGCIFFEIAAAVELLAQHGRVQYFTPDGSPHESSNGACIVAKGSYADLAGLTVNAVLVPGGNPDSILELKLANECLQAAYAKGAVLAGICAGALVIAATGLLAGRRATHNYTAEFTPLHIVNFVAPLWQGVMYERANAVIDGRIISAQPWAVFEFAALIGEALSVMNPEERAKYLAYYQPGRLG</sequence>